<feature type="region of interest" description="Disordered" evidence="8">
    <location>
        <begin position="262"/>
        <end position="427"/>
    </location>
</feature>
<evidence type="ECO:0000256" key="8">
    <source>
        <dbReference type="SAM" id="MobiDB-lite"/>
    </source>
</evidence>
<reference evidence="11" key="1">
    <citation type="submission" date="2025-08" db="UniProtKB">
        <authorList>
            <consortium name="RefSeq"/>
        </authorList>
    </citation>
    <scope>IDENTIFICATION</scope>
</reference>
<dbReference type="Gene3D" id="3.30.160.60">
    <property type="entry name" value="Classic Zinc Finger"/>
    <property type="match status" value="5"/>
</dbReference>
<feature type="compositionally biased region" description="Pro residues" evidence="8">
    <location>
        <begin position="86"/>
        <end position="107"/>
    </location>
</feature>
<feature type="compositionally biased region" description="Low complexity" evidence="8">
    <location>
        <begin position="1019"/>
        <end position="1028"/>
    </location>
</feature>
<organism evidence="10 11">
    <name type="scientific">Pogona vitticeps</name>
    <name type="common">central bearded dragon</name>
    <dbReference type="NCBI Taxonomy" id="103695"/>
    <lineage>
        <taxon>Eukaryota</taxon>
        <taxon>Metazoa</taxon>
        <taxon>Chordata</taxon>
        <taxon>Craniata</taxon>
        <taxon>Vertebrata</taxon>
        <taxon>Euteleostomi</taxon>
        <taxon>Lepidosauria</taxon>
        <taxon>Squamata</taxon>
        <taxon>Bifurcata</taxon>
        <taxon>Unidentata</taxon>
        <taxon>Episquamata</taxon>
        <taxon>Toxicofera</taxon>
        <taxon>Iguania</taxon>
        <taxon>Acrodonta</taxon>
        <taxon>Agamidae</taxon>
        <taxon>Amphibolurinae</taxon>
        <taxon>Pogona</taxon>
    </lineage>
</organism>
<feature type="domain" description="C2H2-type" evidence="9">
    <location>
        <begin position="1160"/>
        <end position="1187"/>
    </location>
</feature>
<sequence>MQGASFSSSFLELLDSLVRSIDPDQLPKISKKPRPSGSPVGPQDDDFSISGILPDGSRFDLSWETSESSSSFQDSGTNDEFLLSLAPPPPSPPPPSPPPARAPPSPIIIPRLSLEVGRSELDDQLDEAERAIKELVTYWEHWSEADSDDVHQETNKTREWPRGHPLDLHDEYIREDPDYEEACVEREALRDYEAEFREGRMPAAIDEADHPKENVDSLAGGSCVEGVSQEKPAASTSSVARLPCGKLVSLKKLSVCLRRLQSPVVRKQPDSGSDAGTASEREEAADLPRKKPRQRLHYVDVEMGAPNGNSRSTYAPTEDLARGEMLERGQKPAGGRADASSESSRSPTPEGRPSKPYPLRRRNETVRYAPGDEEEGKENSGEGSEGSSEEEWPGESEAEETEEAEERATRPAPARKARQRETLKKGSRHYRCPECGREFSNSSNMWKHLRIHKGEKPYGCHVCGKSFSDPSNFTKHQQQAHSGERHYQCSLCPKAYFLKSSLENHFRHHRGIRAFACLECESSFFSRAELLKHMAVHIFGKGGHRPQPALRCEECGKTYPNARLLRHHERCHRRFECEICGQFFSRKYKYKFHLKCHEEPSAHGGVAVRHLCERRQQTAQRPKSSEARALSASPAAPSGGEDQLLGLARRPPESSGSSKPTGRPSCPEKSSVPFCPSVPMNGRGELLDPARASNPGRSSNSARGLTEPPQRHKPSALMFLGDKATGSAEPNLAVLQPQPLAPSVSETGPLRGSEGAEPLQTNQMVVARPQGPTWRTVPTSRLPEPETSLLPAQVVRASGAGPSGRGARPQTPFPIIVSVGSLASQGTIITNSSHLPSVGSAQNMPILWPSNSAQLLIPPSVTASVGPQPVAANRAQPCAAATSAFLVLSSPPMVPGPLASSNPGPLTLMVPPSGPCSASAPPGLNLVQQGAANGGLLLVSSATLPPGTKITLEIPAQKISLPAVQICPLCQARYFGEHDCKARHAEPVIRSEEDLSPFKWQNGEATTILQQLAVASQQSQPVVQLPPQNGGEPSSRKVREVHSEGICVDGKEGDDAFDREPSVTRSYSFREGRSRVTYVDREESSEVERDTDSDWRGEESSSSESEDDTVPPEKRRRLVSPSGGRDRARRRKGRYVCHICDKRLVYARSLKHHLRLHRAFSCNQCSASFISGDQLKRHKANHDDRFPPF</sequence>
<dbReference type="Proteomes" id="UP001652642">
    <property type="component" value="Chromosome 15"/>
</dbReference>
<keyword evidence="10" id="KW-1185">Reference proteome</keyword>
<feature type="region of interest" description="Disordered" evidence="8">
    <location>
        <begin position="1019"/>
        <end position="1064"/>
    </location>
</feature>
<accession>A0ABM5F3W4</accession>
<evidence type="ECO:0000256" key="1">
    <source>
        <dbReference type="ARBA" id="ARBA00004123"/>
    </source>
</evidence>
<keyword evidence="2" id="KW-0479">Metal-binding</keyword>
<dbReference type="SMART" id="SM00355">
    <property type="entry name" value="ZnF_C2H2"/>
    <property type="match status" value="8"/>
</dbReference>
<feature type="compositionally biased region" description="Basic and acidic residues" evidence="8">
    <location>
        <begin position="1078"/>
        <end position="1099"/>
    </location>
</feature>
<feature type="compositionally biased region" description="Basic and acidic residues" evidence="8">
    <location>
        <begin position="1034"/>
        <end position="1064"/>
    </location>
</feature>
<keyword evidence="6" id="KW-0539">Nucleus</keyword>
<feature type="domain" description="C2H2-type" evidence="9">
    <location>
        <begin position="487"/>
        <end position="514"/>
    </location>
</feature>
<feature type="domain" description="C2H2-type" evidence="9">
    <location>
        <begin position="515"/>
        <end position="542"/>
    </location>
</feature>
<keyword evidence="5" id="KW-0862">Zinc</keyword>
<feature type="region of interest" description="Disordered" evidence="8">
    <location>
        <begin position="24"/>
        <end position="107"/>
    </location>
</feature>
<dbReference type="PROSITE" id="PS50157">
    <property type="entry name" value="ZINC_FINGER_C2H2_2"/>
    <property type="match status" value="8"/>
</dbReference>
<feature type="domain" description="C2H2-type" evidence="9">
    <location>
        <begin position="458"/>
        <end position="486"/>
    </location>
</feature>
<comment type="subcellular location">
    <subcellularLocation>
        <location evidence="1">Nucleus</location>
    </subcellularLocation>
</comment>
<evidence type="ECO:0000256" key="7">
    <source>
        <dbReference type="PROSITE-ProRule" id="PRU00042"/>
    </source>
</evidence>
<feature type="domain" description="C2H2-type" evidence="9">
    <location>
        <begin position="1135"/>
        <end position="1157"/>
    </location>
</feature>
<feature type="compositionally biased region" description="Low complexity" evidence="8">
    <location>
        <begin position="62"/>
        <end position="71"/>
    </location>
</feature>
<keyword evidence="4 7" id="KW-0863">Zinc-finger</keyword>
<dbReference type="PROSITE" id="PS00028">
    <property type="entry name" value="ZINC_FINGER_C2H2_1"/>
    <property type="match status" value="7"/>
</dbReference>
<evidence type="ECO:0000259" key="9">
    <source>
        <dbReference type="PROSITE" id="PS50157"/>
    </source>
</evidence>
<evidence type="ECO:0000313" key="10">
    <source>
        <dbReference type="Proteomes" id="UP001652642"/>
    </source>
</evidence>
<gene>
    <name evidence="11" type="primary">LOC110080981</name>
</gene>
<evidence type="ECO:0000256" key="4">
    <source>
        <dbReference type="ARBA" id="ARBA00022771"/>
    </source>
</evidence>
<protein>
    <recommendedName>
        <fullName evidence="9">C2H2-type domain-containing protein</fullName>
    </recommendedName>
</protein>
<evidence type="ECO:0000256" key="6">
    <source>
        <dbReference type="ARBA" id="ARBA00023242"/>
    </source>
</evidence>
<dbReference type="InterPro" id="IPR036236">
    <property type="entry name" value="Znf_C2H2_sf"/>
</dbReference>
<evidence type="ECO:0000256" key="2">
    <source>
        <dbReference type="ARBA" id="ARBA00022723"/>
    </source>
</evidence>
<feature type="domain" description="C2H2-type" evidence="9">
    <location>
        <begin position="550"/>
        <end position="572"/>
    </location>
</feature>
<dbReference type="GeneID" id="110080981"/>
<dbReference type="InterPro" id="IPR013087">
    <property type="entry name" value="Znf_C2H2_type"/>
</dbReference>
<dbReference type="SUPFAM" id="SSF57667">
    <property type="entry name" value="beta-beta-alpha zinc fingers"/>
    <property type="match status" value="4"/>
</dbReference>
<evidence type="ECO:0000313" key="11">
    <source>
        <dbReference type="RefSeq" id="XP_072840092.1"/>
    </source>
</evidence>
<feature type="compositionally biased region" description="Basic and acidic residues" evidence="8">
    <location>
        <begin position="319"/>
        <end position="330"/>
    </location>
</feature>
<feature type="compositionally biased region" description="Basic and acidic residues" evidence="8">
    <location>
        <begin position="279"/>
        <end position="289"/>
    </location>
</feature>
<feature type="compositionally biased region" description="Acidic residues" evidence="8">
    <location>
        <begin position="387"/>
        <end position="405"/>
    </location>
</feature>
<feature type="region of interest" description="Disordered" evidence="8">
    <location>
        <begin position="1078"/>
        <end position="1129"/>
    </location>
</feature>
<proteinExistence type="predicted"/>
<feature type="region of interest" description="Disordered" evidence="8">
    <location>
        <begin position="615"/>
        <end position="713"/>
    </location>
</feature>
<feature type="domain" description="C2H2-type" evidence="9">
    <location>
        <begin position="575"/>
        <end position="602"/>
    </location>
</feature>
<dbReference type="Pfam" id="PF00096">
    <property type="entry name" value="zf-C2H2"/>
    <property type="match status" value="3"/>
</dbReference>
<dbReference type="PANTHER" id="PTHR24381:SF393">
    <property type="entry name" value="CHROMATIN-LINKED ADAPTOR FOR MSL PROTEINS, ISOFORM B"/>
    <property type="match status" value="1"/>
</dbReference>
<dbReference type="PANTHER" id="PTHR24381">
    <property type="entry name" value="ZINC FINGER PROTEIN"/>
    <property type="match status" value="1"/>
</dbReference>
<evidence type="ECO:0000256" key="3">
    <source>
        <dbReference type="ARBA" id="ARBA00022737"/>
    </source>
</evidence>
<dbReference type="RefSeq" id="XP_072840092.1">
    <property type="nucleotide sequence ID" value="XM_072983991.1"/>
</dbReference>
<name>A0ABM5F3W4_9SAUR</name>
<feature type="domain" description="C2H2-type" evidence="9">
    <location>
        <begin position="430"/>
        <end position="457"/>
    </location>
</feature>
<feature type="compositionally biased region" description="Low complexity" evidence="8">
    <location>
        <begin position="627"/>
        <end position="638"/>
    </location>
</feature>
<keyword evidence="3" id="KW-0677">Repeat</keyword>
<evidence type="ECO:0000256" key="5">
    <source>
        <dbReference type="ARBA" id="ARBA00022833"/>
    </source>
</evidence>